<dbReference type="GO" id="GO:0043743">
    <property type="term" value="F:LPPG:FO 2-phospho-L-lactate transferase activity"/>
    <property type="evidence" value="ECO:0007669"/>
    <property type="project" value="InterPro"/>
</dbReference>
<accession>A0A2M8L3T4</accession>
<organism evidence="2 3">
    <name type="scientific">Candidatus Shapirobacteria bacterium CG10_big_fil_rev_8_21_14_0_10_40_9</name>
    <dbReference type="NCBI Taxonomy" id="1974888"/>
    <lineage>
        <taxon>Bacteria</taxon>
        <taxon>Candidatus Shapironibacteriota</taxon>
    </lineage>
</organism>
<dbReference type="NCBIfam" id="TIGR01826">
    <property type="entry name" value="CofD_related"/>
    <property type="match status" value="1"/>
</dbReference>
<dbReference type="AlphaFoldDB" id="A0A2M8L3T4"/>
<comment type="caution">
    <text evidence="2">The sequence shown here is derived from an EMBL/GenBank/DDBJ whole genome shotgun (WGS) entry which is preliminary data.</text>
</comment>
<dbReference type="PANTHER" id="PTHR30135">
    <property type="entry name" value="UNCHARACTERIZED PROTEIN YVCK-RELATED"/>
    <property type="match status" value="1"/>
</dbReference>
<dbReference type="InterPro" id="IPR038136">
    <property type="entry name" value="CofD-like_dom_sf"/>
</dbReference>
<keyword evidence="1" id="KW-0963">Cytoplasm</keyword>
<gene>
    <name evidence="2" type="ORF">COU95_01700</name>
</gene>
<dbReference type="CDD" id="cd07187">
    <property type="entry name" value="YvcK_like"/>
    <property type="match status" value="1"/>
</dbReference>
<dbReference type="Pfam" id="PF01933">
    <property type="entry name" value="CofD"/>
    <property type="match status" value="1"/>
</dbReference>
<sequence>MTMSDSGGSSGRLRQDLGILPPGDIRRTLLALSSLHIKKKTLKTLFDFRFNNGELAGHSLGNLLLAALTQITGRPDLAISEAAKILEVSGQVLPVTTDNTELVAELTDGIIIKGEKNIDVRKIKPEIPISEVYLSPKGKIFSGAKKAILEADLIVLGPGDLYTSIIPNLLVSGTCQAIAGSEAKLVYICNLMTKHGETDGFTVSDFLREIRKYLGRAGKRLSVVIVNNRLKLPTSVSSWYKKYKSEPVLLDLEEIDEVKIITGSFATSGKLIRHDPSKIAKVLVSLF</sequence>
<evidence type="ECO:0000313" key="2">
    <source>
        <dbReference type="EMBL" id="PJE67583.1"/>
    </source>
</evidence>
<evidence type="ECO:0000313" key="3">
    <source>
        <dbReference type="Proteomes" id="UP000231474"/>
    </source>
</evidence>
<dbReference type="PANTHER" id="PTHR30135:SF3">
    <property type="entry name" value="GLUCONEOGENESIS FACTOR-RELATED"/>
    <property type="match status" value="1"/>
</dbReference>
<proteinExistence type="predicted"/>
<dbReference type="SUPFAM" id="SSF142338">
    <property type="entry name" value="CofD-like"/>
    <property type="match status" value="1"/>
</dbReference>
<dbReference type="Gene3D" id="3.40.50.10680">
    <property type="entry name" value="CofD-like domains"/>
    <property type="match status" value="1"/>
</dbReference>
<dbReference type="InterPro" id="IPR010119">
    <property type="entry name" value="Gluconeogen_factor"/>
</dbReference>
<dbReference type="Proteomes" id="UP000231474">
    <property type="component" value="Unassembled WGS sequence"/>
</dbReference>
<name>A0A2M8L3T4_9BACT</name>
<dbReference type="EMBL" id="PFEK01000031">
    <property type="protein sequence ID" value="PJE67583.1"/>
    <property type="molecule type" value="Genomic_DNA"/>
</dbReference>
<reference evidence="3" key="1">
    <citation type="submission" date="2017-09" db="EMBL/GenBank/DDBJ databases">
        <title>Depth-based differentiation of microbial function through sediment-hosted aquifers and enrichment of novel symbionts in the deep terrestrial subsurface.</title>
        <authorList>
            <person name="Probst A.J."/>
            <person name="Ladd B."/>
            <person name="Jarett J.K."/>
            <person name="Geller-Mcgrath D.E."/>
            <person name="Sieber C.M.K."/>
            <person name="Emerson J.B."/>
            <person name="Anantharaman K."/>
            <person name="Thomas B.C."/>
            <person name="Malmstrom R."/>
            <person name="Stieglmeier M."/>
            <person name="Klingl A."/>
            <person name="Woyke T."/>
            <person name="Ryan C.M."/>
            <person name="Banfield J.F."/>
        </authorList>
    </citation>
    <scope>NUCLEOTIDE SEQUENCE [LARGE SCALE GENOMIC DNA]</scope>
</reference>
<evidence type="ECO:0000256" key="1">
    <source>
        <dbReference type="ARBA" id="ARBA00022490"/>
    </source>
</evidence>
<dbReference type="InterPro" id="IPR002882">
    <property type="entry name" value="CofD"/>
</dbReference>
<protein>
    <submittedName>
        <fullName evidence="2">YvcK family protein</fullName>
    </submittedName>
</protein>